<dbReference type="AlphaFoldDB" id="A0A077UQ20"/>
<keyword evidence="2 9" id="KW-0813">Transport</keyword>
<evidence type="ECO:0000313" key="12">
    <source>
        <dbReference type="EMBL" id="MBE2128952.1"/>
    </source>
</evidence>
<feature type="transmembrane region" description="Helical" evidence="9">
    <location>
        <begin position="9"/>
        <end position="29"/>
    </location>
</feature>
<organism evidence="11 14">
    <name type="scientific">Staphylococcus schweitzeri</name>
    <dbReference type="NCBI Taxonomy" id="1654388"/>
    <lineage>
        <taxon>Bacteria</taxon>
        <taxon>Bacillati</taxon>
        <taxon>Bacillota</taxon>
        <taxon>Bacilli</taxon>
        <taxon>Bacillales</taxon>
        <taxon>Staphylococcaceae</taxon>
        <taxon>Staphylococcus</taxon>
    </lineage>
</organism>
<dbReference type="RefSeq" id="WP_000472237.1">
    <property type="nucleotide sequence ID" value="NZ_CBCSFW010000005.1"/>
</dbReference>
<accession>A0A0H2CK98</accession>
<comment type="subcellular location">
    <subcellularLocation>
        <location evidence="1 9">Cell membrane</location>
        <topology evidence="1 9">Multi-pass membrane protein</topology>
    </subcellularLocation>
</comment>
<dbReference type="Pfam" id="PF19300">
    <property type="entry name" value="BPD_transp_1_N"/>
    <property type="match status" value="1"/>
</dbReference>
<evidence type="ECO:0000256" key="2">
    <source>
        <dbReference type="ARBA" id="ARBA00022448"/>
    </source>
</evidence>
<evidence type="ECO:0000259" key="10">
    <source>
        <dbReference type="PROSITE" id="PS50928"/>
    </source>
</evidence>
<reference evidence="12 16" key="3">
    <citation type="submission" date="2020-10" db="EMBL/GenBank/DDBJ databases">
        <title>Phenotypic and genomic profiling of Staphylococcus argenteus in Canada and the United States and recommendations for clinical result reporting.</title>
        <authorList>
            <person name="Eshaghi A."/>
            <person name="Bommersbach C."/>
            <person name="Zitterman S."/>
            <person name="Burnham C.-A.D."/>
            <person name="Patel R."/>
            <person name="Schuetz A.N."/>
            <person name="Patel S.N."/>
            <person name="Kus J.V."/>
        </authorList>
    </citation>
    <scope>NUCLEOTIDE SEQUENCE [LARGE SCALE GENOMIC DNA]</scope>
    <source>
        <strain evidence="12 16">DSM 28300</strain>
    </source>
</reference>
<feature type="transmembrane region" description="Helical" evidence="9">
    <location>
        <begin position="233"/>
        <end position="257"/>
    </location>
</feature>
<protein>
    <submittedName>
        <fullName evidence="12">ABC transporter permease</fullName>
    </submittedName>
    <submittedName>
        <fullName evidence="11">Oligopeptide transporter putative membrane permease domain protein</fullName>
    </submittedName>
</protein>
<keyword evidence="7" id="KW-0921">Nickel transport</keyword>
<dbReference type="Proteomes" id="UP000596960">
    <property type="component" value="Unassembled WGS sequence"/>
</dbReference>
<evidence type="ECO:0000256" key="3">
    <source>
        <dbReference type="ARBA" id="ARBA00022475"/>
    </source>
</evidence>
<dbReference type="PATRIC" id="fig|1280.3385.peg.1432"/>
<feature type="transmembrane region" description="Helical" evidence="9">
    <location>
        <begin position="277"/>
        <end position="302"/>
    </location>
</feature>
<sequence>MFKFILKRIALMFPLMIVVSFMTFLLTYITNENPAVTILHAQGTPNVTPELIAETNEKYGFNDPLLIQYKNWLLEAMQFNFGTSYITGDPVAERIGPAFMNTLKLTMISSVMVMITSIILGVVSALKRGKFTDRAIRSVAFFLTALPSYWIASILIIYVSVKLNILPTSGLTGPESYILPVIVITIAYAGIYFRNVRRSMVEQLNEDYVLYLRASGVKSITLMLHVLRNALQVAVSIFCMSIPMIMGGLVVIEYIFAWPGLGQLSLKAILEHDFPVIQAYVLIVAVLFIVFNTLADIINALLNPRLREGAR</sequence>
<keyword evidence="8 9" id="KW-0472">Membrane</keyword>
<dbReference type="Pfam" id="PF00528">
    <property type="entry name" value="BPD_transp_1"/>
    <property type="match status" value="1"/>
</dbReference>
<evidence type="ECO:0000256" key="5">
    <source>
        <dbReference type="ARBA" id="ARBA00022692"/>
    </source>
</evidence>
<gene>
    <name evidence="11" type="primary">opp-1B</name>
    <name evidence="13" type="ORF">CD116_09405</name>
    <name evidence="11" type="ORF">ERS140147_00763</name>
    <name evidence="12" type="ORF">ILQ21_07835</name>
</gene>
<keyword evidence="7" id="KW-0406">Ion transport</keyword>
<keyword evidence="5 9" id="KW-0812">Transmembrane</keyword>
<evidence type="ECO:0000256" key="1">
    <source>
        <dbReference type="ARBA" id="ARBA00004651"/>
    </source>
</evidence>
<keyword evidence="16" id="KW-1185">Reference proteome</keyword>
<dbReference type="Gene3D" id="1.10.3720.10">
    <property type="entry name" value="MetI-like"/>
    <property type="match status" value="1"/>
</dbReference>
<evidence type="ECO:0000313" key="16">
    <source>
        <dbReference type="Proteomes" id="UP000596960"/>
    </source>
</evidence>
<evidence type="ECO:0000256" key="4">
    <source>
        <dbReference type="ARBA" id="ARBA00022596"/>
    </source>
</evidence>
<dbReference type="NCBIfam" id="NF045469">
    <property type="entry name" value="Opp1B"/>
    <property type="match status" value="1"/>
</dbReference>
<dbReference type="PANTHER" id="PTHR43163">
    <property type="entry name" value="DIPEPTIDE TRANSPORT SYSTEM PERMEASE PROTEIN DPPB-RELATED"/>
    <property type="match status" value="1"/>
</dbReference>
<keyword evidence="4" id="KW-0533">Nickel</keyword>
<comment type="similarity">
    <text evidence="9">Belongs to the binding-protein-dependent transport system permease family.</text>
</comment>
<proteinExistence type="inferred from homology"/>
<keyword evidence="6 9" id="KW-1133">Transmembrane helix</keyword>
<dbReference type="Proteomes" id="UP000236395">
    <property type="component" value="Unassembled WGS sequence"/>
</dbReference>
<feature type="transmembrane region" description="Helical" evidence="9">
    <location>
        <begin position="176"/>
        <end position="193"/>
    </location>
</feature>
<dbReference type="EMBL" id="PPQS01000042">
    <property type="protein sequence ID" value="PNZ48866.1"/>
    <property type="molecule type" value="Genomic_DNA"/>
</dbReference>
<dbReference type="GO" id="GO:0055085">
    <property type="term" value="P:transmembrane transport"/>
    <property type="evidence" value="ECO:0007669"/>
    <property type="project" value="InterPro"/>
</dbReference>
<keyword evidence="3" id="KW-1003">Cell membrane</keyword>
<dbReference type="GO" id="GO:0005886">
    <property type="term" value="C:plasma membrane"/>
    <property type="evidence" value="ECO:0007669"/>
    <property type="project" value="UniProtKB-SubCell"/>
</dbReference>
<evidence type="ECO:0000256" key="9">
    <source>
        <dbReference type="RuleBase" id="RU363032"/>
    </source>
</evidence>
<dbReference type="GeneID" id="98346780"/>
<accession>A0A2K4AFL8</accession>
<evidence type="ECO:0000256" key="8">
    <source>
        <dbReference type="ARBA" id="ARBA00023136"/>
    </source>
</evidence>
<feature type="domain" description="ABC transmembrane type-1" evidence="10">
    <location>
        <begin position="99"/>
        <end position="295"/>
    </location>
</feature>
<reference evidence="13 15" key="2">
    <citation type="submission" date="2017-08" db="EMBL/GenBank/DDBJ databases">
        <title>Draft genome sequences of 64 type strains of genus Staph aureus.</title>
        <authorList>
            <person name="Cole K."/>
            <person name="Golubchik T."/>
            <person name="Russell J."/>
            <person name="Foster D."/>
            <person name="Llewelyn M."/>
            <person name="Wilson D."/>
            <person name="Crook D."/>
            <person name="Paul J."/>
        </authorList>
    </citation>
    <scope>NUCLEOTIDE SEQUENCE [LARGE SCALE GENOMIC DNA]</scope>
    <source>
        <strain evidence="13 15">DSM 28300</strain>
    </source>
</reference>
<dbReference type="InterPro" id="IPR050036">
    <property type="entry name" value="CntB"/>
</dbReference>
<reference evidence="11 14" key="1">
    <citation type="submission" date="2014-05" db="EMBL/GenBank/DDBJ databases">
        <authorList>
            <person name="Aslett A.Martin."/>
            <person name="De Silva Nishadi"/>
        </authorList>
    </citation>
    <scope>NUCLEOTIDE SEQUENCE [LARGE SCALE GENOMIC DNA]</scope>
</reference>
<dbReference type="InterPro" id="IPR045621">
    <property type="entry name" value="BPD_transp_1_N"/>
</dbReference>
<dbReference type="CDD" id="cd06261">
    <property type="entry name" value="TM_PBP2"/>
    <property type="match status" value="1"/>
</dbReference>
<dbReference type="EMBL" id="JADAMT010000010">
    <property type="protein sequence ID" value="MBE2128952.1"/>
    <property type="molecule type" value="Genomic_DNA"/>
</dbReference>
<dbReference type="GO" id="GO:0015675">
    <property type="term" value="P:nickel cation transport"/>
    <property type="evidence" value="ECO:0007669"/>
    <property type="project" value="UniProtKB-KW"/>
</dbReference>
<evidence type="ECO:0000313" key="13">
    <source>
        <dbReference type="EMBL" id="PNZ48866.1"/>
    </source>
</evidence>
<accession>A0A077UQ20</accession>
<evidence type="ECO:0000256" key="6">
    <source>
        <dbReference type="ARBA" id="ARBA00022989"/>
    </source>
</evidence>
<feature type="transmembrane region" description="Helical" evidence="9">
    <location>
        <begin position="138"/>
        <end position="161"/>
    </location>
</feature>
<feature type="transmembrane region" description="Helical" evidence="9">
    <location>
        <begin position="107"/>
        <end position="126"/>
    </location>
</feature>
<evidence type="ECO:0000313" key="15">
    <source>
        <dbReference type="Proteomes" id="UP000236395"/>
    </source>
</evidence>
<dbReference type="Proteomes" id="UP000044616">
    <property type="component" value="Unassembled WGS sequence"/>
</dbReference>
<dbReference type="InterPro" id="IPR035906">
    <property type="entry name" value="MetI-like_sf"/>
</dbReference>
<evidence type="ECO:0000313" key="14">
    <source>
        <dbReference type="Proteomes" id="UP000044616"/>
    </source>
</evidence>
<name>A0A077UQ20_9STAP</name>
<dbReference type="PROSITE" id="PS50928">
    <property type="entry name" value="ABC_TM1"/>
    <property type="match status" value="1"/>
</dbReference>
<dbReference type="SUPFAM" id="SSF161098">
    <property type="entry name" value="MetI-like"/>
    <property type="match status" value="1"/>
</dbReference>
<evidence type="ECO:0000256" key="7">
    <source>
        <dbReference type="ARBA" id="ARBA00023112"/>
    </source>
</evidence>
<dbReference type="PANTHER" id="PTHR43163:SF6">
    <property type="entry name" value="DIPEPTIDE TRANSPORT SYSTEM PERMEASE PROTEIN DPPB-RELATED"/>
    <property type="match status" value="1"/>
</dbReference>
<dbReference type="EMBL" id="CCEH01000005">
    <property type="protein sequence ID" value="CDR27656.1"/>
    <property type="molecule type" value="Genomic_DNA"/>
</dbReference>
<evidence type="ECO:0000313" key="11">
    <source>
        <dbReference type="EMBL" id="CDR27656.1"/>
    </source>
</evidence>
<dbReference type="InterPro" id="IPR000515">
    <property type="entry name" value="MetI-like"/>
</dbReference>